<protein>
    <submittedName>
        <fullName evidence="7">FTR1 family protein</fullName>
    </submittedName>
</protein>
<feature type="transmembrane region" description="Helical" evidence="6">
    <location>
        <begin position="38"/>
        <end position="58"/>
    </location>
</feature>
<dbReference type="AlphaFoldDB" id="A0A9X2DX86"/>
<feature type="transmembrane region" description="Helical" evidence="6">
    <location>
        <begin position="6"/>
        <end position="26"/>
    </location>
</feature>
<dbReference type="InterPro" id="IPR004923">
    <property type="entry name" value="FTR1/Fip1/EfeU"/>
</dbReference>
<keyword evidence="3 6" id="KW-0812">Transmembrane</keyword>
<comment type="caution">
    <text evidence="7">The sequence shown here is derived from an EMBL/GenBank/DDBJ whole genome shotgun (WGS) entry which is preliminary data.</text>
</comment>
<dbReference type="RefSeq" id="WP_251942900.1">
    <property type="nucleotide sequence ID" value="NZ_JAMRYM010000002.1"/>
</dbReference>
<keyword evidence="4 6" id="KW-1133">Transmembrane helix</keyword>
<evidence type="ECO:0000256" key="2">
    <source>
        <dbReference type="ARBA" id="ARBA00008333"/>
    </source>
</evidence>
<feature type="transmembrane region" description="Helical" evidence="6">
    <location>
        <begin position="104"/>
        <end position="124"/>
    </location>
</feature>
<evidence type="ECO:0000256" key="6">
    <source>
        <dbReference type="SAM" id="Phobius"/>
    </source>
</evidence>
<dbReference type="Pfam" id="PF03239">
    <property type="entry name" value="FTR1"/>
    <property type="match status" value="1"/>
</dbReference>
<feature type="transmembrane region" description="Helical" evidence="6">
    <location>
        <begin position="150"/>
        <end position="171"/>
    </location>
</feature>
<proteinExistence type="inferred from homology"/>
<gene>
    <name evidence="7" type="ORF">NB037_01310</name>
</gene>
<feature type="transmembrane region" description="Helical" evidence="6">
    <location>
        <begin position="183"/>
        <end position="203"/>
    </location>
</feature>
<evidence type="ECO:0000313" key="7">
    <source>
        <dbReference type="EMBL" id="MCM6761044.1"/>
    </source>
</evidence>
<accession>A0A9X2DX86</accession>
<comment type="subcellular location">
    <subcellularLocation>
        <location evidence="1">Membrane</location>
        <topology evidence="1">Multi-pass membrane protein</topology>
    </subcellularLocation>
</comment>
<evidence type="ECO:0000256" key="1">
    <source>
        <dbReference type="ARBA" id="ARBA00004141"/>
    </source>
</evidence>
<dbReference type="GO" id="GO:0015093">
    <property type="term" value="F:ferrous iron transmembrane transporter activity"/>
    <property type="evidence" value="ECO:0007669"/>
    <property type="project" value="TreeGrafter"/>
</dbReference>
<comment type="similarity">
    <text evidence="2">Belongs to the oxidase-dependent Fe transporter (OFeT) (TC 9.A.10.1) family.</text>
</comment>
<dbReference type="EMBL" id="JAMRYM010000002">
    <property type="protein sequence ID" value="MCM6761044.1"/>
    <property type="molecule type" value="Genomic_DNA"/>
</dbReference>
<name>A0A9X2DX86_9MICO</name>
<evidence type="ECO:0000313" key="8">
    <source>
        <dbReference type="Proteomes" id="UP001155240"/>
    </source>
</evidence>
<reference evidence="7" key="1">
    <citation type="submission" date="2022-06" db="EMBL/GenBank/DDBJ databases">
        <title>Whole genome shotgun sequencing (WGS) of Rathayibacter sp. ZW T2_19, isolated from stored onions (Allium cepa).</title>
        <authorList>
            <person name="Stoll D.A."/>
            <person name="Huch M."/>
        </authorList>
    </citation>
    <scope>NUCLEOTIDE SEQUENCE</scope>
    <source>
        <strain evidence="7">ZW T2_19</strain>
    </source>
</reference>
<evidence type="ECO:0000256" key="4">
    <source>
        <dbReference type="ARBA" id="ARBA00022989"/>
    </source>
</evidence>
<keyword evidence="5 6" id="KW-0472">Membrane</keyword>
<feature type="transmembrane region" description="Helical" evidence="6">
    <location>
        <begin position="246"/>
        <end position="264"/>
    </location>
</feature>
<evidence type="ECO:0000256" key="3">
    <source>
        <dbReference type="ARBA" id="ARBA00022692"/>
    </source>
</evidence>
<dbReference type="Proteomes" id="UP001155240">
    <property type="component" value="Unassembled WGS sequence"/>
</dbReference>
<keyword evidence="8" id="KW-1185">Reference proteome</keyword>
<sequence length="288" mass="29950">MLANYLIGLREGLEAGLVVGILVAYLTKLGRRDVLPRLWTGIAAAVAISLVTGAILTWGPYGLSFQAQELLGGGLSILAVGLVTWMIFWMGANARSLKGELESRLDAAVGGSALGIVVLGFVSVGREGIETALFVWASVSSSSASSGADAWIGTIGALLGILSAVVIAYLIFRGFVRIDLGRFFTWTGGFLILVAAGVLSYGVGDLQEAALLPGWGAPLFSLGPVVPAPIAAILGGLFNYTPEPTALQFAAWLVYLAVVGLLFVRQVRLRRPRRGSAAPVATPAPTSV</sequence>
<dbReference type="PANTHER" id="PTHR31632:SF2">
    <property type="entry name" value="PLASMA MEMBRANE IRON PERMEASE"/>
    <property type="match status" value="1"/>
</dbReference>
<organism evidence="7 8">
    <name type="scientific">Rathayibacter rubneri</name>
    <dbReference type="NCBI Taxonomy" id="2950106"/>
    <lineage>
        <taxon>Bacteria</taxon>
        <taxon>Bacillati</taxon>
        <taxon>Actinomycetota</taxon>
        <taxon>Actinomycetes</taxon>
        <taxon>Micrococcales</taxon>
        <taxon>Microbacteriaceae</taxon>
        <taxon>Rathayibacter</taxon>
    </lineage>
</organism>
<dbReference type="PANTHER" id="PTHR31632">
    <property type="entry name" value="IRON TRANSPORTER FTH1"/>
    <property type="match status" value="1"/>
</dbReference>
<evidence type="ECO:0000256" key="5">
    <source>
        <dbReference type="ARBA" id="ARBA00023136"/>
    </source>
</evidence>
<dbReference type="GO" id="GO:0033573">
    <property type="term" value="C:high-affinity iron permease complex"/>
    <property type="evidence" value="ECO:0007669"/>
    <property type="project" value="InterPro"/>
</dbReference>
<dbReference type="NCBIfam" id="NF041756">
    <property type="entry name" value="EfeU"/>
    <property type="match status" value="1"/>
</dbReference>
<feature type="transmembrane region" description="Helical" evidence="6">
    <location>
        <begin position="70"/>
        <end position="92"/>
    </location>
</feature>